<dbReference type="Pfam" id="PF00561">
    <property type="entry name" value="Abhydrolase_1"/>
    <property type="match status" value="1"/>
</dbReference>
<keyword evidence="3" id="KW-1185">Reference proteome</keyword>
<organism evidence="2 3">
    <name type="scientific">Polaribacter pacificus</name>
    <dbReference type="NCBI Taxonomy" id="1775173"/>
    <lineage>
        <taxon>Bacteria</taxon>
        <taxon>Pseudomonadati</taxon>
        <taxon>Bacteroidota</taxon>
        <taxon>Flavobacteriia</taxon>
        <taxon>Flavobacteriales</taxon>
        <taxon>Flavobacteriaceae</taxon>
    </lineage>
</organism>
<dbReference type="AlphaFoldDB" id="A0A917MBB0"/>
<dbReference type="InterPro" id="IPR000073">
    <property type="entry name" value="AB_hydrolase_1"/>
</dbReference>
<dbReference type="Gene3D" id="3.40.50.1820">
    <property type="entry name" value="alpha/beta hydrolase"/>
    <property type="match status" value="1"/>
</dbReference>
<sequence length="265" mass="30258">MRTSTKSIVKDFEKNGMTPIVKTIAFEGNTLRYLISDVFDEEKPTILFVHGAPGSLSDFNSYLQDTVLREQANLIAIDRLGYGFSSFGKAEVLVSKQAKSIEKLTDLFDKKTTILVGWSFGGTIVGEIGIRNKYYHTIMVAPAVSPEAEKHFWLGNFAHWRLTKWMVPKAFVVAEAEKRMHVEELQRLDPLWQQTKTPITYYHGTDDWIVPFENQAYLKSKMPKKMLETVTIEGGSHFILFKNFTMVQEKLLSLIALINAEKNEL</sequence>
<dbReference type="SUPFAM" id="SSF53474">
    <property type="entry name" value="alpha/beta-Hydrolases"/>
    <property type="match status" value="1"/>
</dbReference>
<evidence type="ECO:0000313" key="2">
    <source>
        <dbReference type="EMBL" id="GGG89372.1"/>
    </source>
</evidence>
<gene>
    <name evidence="2" type="ORF">GCM10011416_02210</name>
</gene>
<evidence type="ECO:0000313" key="3">
    <source>
        <dbReference type="Proteomes" id="UP000633278"/>
    </source>
</evidence>
<reference evidence="2" key="2">
    <citation type="submission" date="2020-09" db="EMBL/GenBank/DDBJ databases">
        <authorList>
            <person name="Sun Q."/>
            <person name="Zhou Y."/>
        </authorList>
    </citation>
    <scope>NUCLEOTIDE SEQUENCE</scope>
    <source>
        <strain evidence="2">CGMCC 1.15763</strain>
    </source>
</reference>
<dbReference type="Proteomes" id="UP000633278">
    <property type="component" value="Unassembled WGS sequence"/>
</dbReference>
<dbReference type="PANTHER" id="PTHR42886:SF29">
    <property type="entry name" value="PUMMELIG, ISOFORM A"/>
    <property type="match status" value="1"/>
</dbReference>
<protein>
    <recommendedName>
        <fullName evidence="1">AB hydrolase-1 domain-containing protein</fullName>
    </recommendedName>
</protein>
<accession>A0A917MBB0</accession>
<dbReference type="RefSeq" id="WP_188597430.1">
    <property type="nucleotide sequence ID" value="NZ_BMJW01000001.1"/>
</dbReference>
<dbReference type="EMBL" id="BMJW01000001">
    <property type="protein sequence ID" value="GGG89372.1"/>
    <property type="molecule type" value="Genomic_DNA"/>
</dbReference>
<comment type="caution">
    <text evidence="2">The sequence shown here is derived from an EMBL/GenBank/DDBJ whole genome shotgun (WGS) entry which is preliminary data.</text>
</comment>
<name>A0A917MBB0_9FLAO</name>
<evidence type="ECO:0000259" key="1">
    <source>
        <dbReference type="Pfam" id="PF00561"/>
    </source>
</evidence>
<proteinExistence type="predicted"/>
<feature type="domain" description="AB hydrolase-1" evidence="1">
    <location>
        <begin position="44"/>
        <end position="125"/>
    </location>
</feature>
<reference evidence="2" key="1">
    <citation type="journal article" date="2014" name="Int. J. Syst. Evol. Microbiol.">
        <title>Complete genome sequence of Corynebacterium casei LMG S-19264T (=DSM 44701T), isolated from a smear-ripened cheese.</title>
        <authorList>
            <consortium name="US DOE Joint Genome Institute (JGI-PGF)"/>
            <person name="Walter F."/>
            <person name="Albersmeier A."/>
            <person name="Kalinowski J."/>
            <person name="Ruckert C."/>
        </authorList>
    </citation>
    <scope>NUCLEOTIDE SEQUENCE</scope>
    <source>
        <strain evidence="2">CGMCC 1.15763</strain>
    </source>
</reference>
<dbReference type="InterPro" id="IPR029058">
    <property type="entry name" value="AB_hydrolase_fold"/>
</dbReference>
<dbReference type="PANTHER" id="PTHR42886">
    <property type="entry name" value="RE40534P-RELATED"/>
    <property type="match status" value="1"/>
</dbReference>